<dbReference type="OrthoDB" id="1865897at2759"/>
<dbReference type="HOGENOM" id="CLU_310497_0_0_1"/>
<dbReference type="OMA" id="CIITRAG"/>
<organism evidence="1 2">
    <name type="scientific">Meyerozyma guilliermondii (strain ATCC 6260 / CBS 566 / DSM 6381 / JCM 1539 / NBRC 10279 / NRRL Y-324)</name>
    <name type="common">Yeast</name>
    <name type="synonym">Candida guilliermondii</name>
    <dbReference type="NCBI Taxonomy" id="294746"/>
    <lineage>
        <taxon>Eukaryota</taxon>
        <taxon>Fungi</taxon>
        <taxon>Dikarya</taxon>
        <taxon>Ascomycota</taxon>
        <taxon>Saccharomycotina</taxon>
        <taxon>Pichiomycetes</taxon>
        <taxon>Debaryomycetaceae</taxon>
        <taxon>Meyerozyma</taxon>
    </lineage>
</organism>
<protein>
    <submittedName>
        <fullName evidence="1">Uncharacterized protein</fullName>
    </submittedName>
</protein>
<dbReference type="KEGG" id="pgu:PGUG_01678"/>
<evidence type="ECO:0000313" key="2">
    <source>
        <dbReference type="Proteomes" id="UP000001997"/>
    </source>
</evidence>
<sequence>MRCTSARRMAHVVRVLRRSFWTRGTALNAFMHNNNWSESCSPLAITQYFESRPPIVNPNADYHSYTSYDTDFSPILNDKNASFPEIIQNSYLNPPNVGSIIEYIDHDSNTPKLGAVIQQPSSKFHENYSKNLVLSVDNNLEYISTTSITFHASNVITTNLEPILESRFNPRFEQRLHLVMFLQQFAKEAVLTAETISPHMNIAFAQFAHSHSITNITLDQLVRSFRLPPLMFQKLNASYSSKTLFLFALHIHMFNNPASYLLSSLMSPTSNIISYNCSTSLCRPQKYFVNSIANMDAISRFQKEFDSSAERFNSFLQDIHHQQLNPATSKNQNEMNFFLDLWEGKEFKFLVEVLKFSVMYPHSRITTLLSQLPVFQTVTSASLLRFLTDIKVYDEKTDPFLSANFVGEPSLSQLSVNSVNDLTNVPMPDAFVDKKLQDYFPHLRQRSYYHDLVIYGLPSESGHCEVAISCEKLNSRKYRINIHVPDIVTKFPPSGSVFEAFSRASITSSLLDRPLFRDEIVKRLAFQEQLCNDKTDFYSVGSSELFPKMKARTSFNNQQTCLTLSFIYNTFESSPFQNLDGKFSFSFDSLDHVQIKPLSWDTLENCLLARGDSLPFTLFRRGKKPEESNKLSDEDTHNIRFIYNIMKTHFKVRNLGLSSNRDPKVVNSRSETLSVSFMEELDNFMGHMTSKYCATNSIPILSHCQDELEHSEEEVLVAHNNALLPTYNANSYEQTLLARDRNGYVSEAASIIGRNWLGFSSTEVSSDSNLRHLRRGIIGGYVNMIRSLQSYESILNQFQILSSIQMRHTNSLSHSDRAKHLSVLKSMGYNVNGPLSYSSLGEELTKIETSSAMCDLASRWTKHYWELQRLQESTADQYECIITDPGHLVSDLSVRVAGAFCVELGIEVSVILPPDIEAIIGSQKLCTVSHVQPVTSICAMILSELL</sequence>
<proteinExistence type="predicted"/>
<dbReference type="RefSeq" id="XP_001486007.2">
    <property type="nucleotide sequence ID" value="XM_001485957.1"/>
</dbReference>
<dbReference type="eggNOG" id="ENOG502SP70">
    <property type="taxonomic scope" value="Eukaryota"/>
</dbReference>
<evidence type="ECO:0000313" key="1">
    <source>
        <dbReference type="EMBL" id="EDK37580.2"/>
    </source>
</evidence>
<dbReference type="InParanoid" id="A5DEH7"/>
<dbReference type="EMBL" id="CH408156">
    <property type="protein sequence ID" value="EDK37580.2"/>
    <property type="molecule type" value="Genomic_DNA"/>
</dbReference>
<name>A5DEH7_PICGU</name>
<dbReference type="Proteomes" id="UP000001997">
    <property type="component" value="Unassembled WGS sequence"/>
</dbReference>
<dbReference type="GeneID" id="5127498"/>
<gene>
    <name evidence="1" type="ORF">PGUG_01678</name>
</gene>
<dbReference type="VEuPathDB" id="FungiDB:PGUG_01678"/>
<keyword evidence="2" id="KW-1185">Reference proteome</keyword>
<reference evidence="1 2" key="1">
    <citation type="journal article" date="2009" name="Nature">
        <title>Evolution of pathogenicity and sexual reproduction in eight Candida genomes.</title>
        <authorList>
            <person name="Butler G."/>
            <person name="Rasmussen M.D."/>
            <person name="Lin M.F."/>
            <person name="Santos M.A."/>
            <person name="Sakthikumar S."/>
            <person name="Munro C.A."/>
            <person name="Rheinbay E."/>
            <person name="Grabherr M."/>
            <person name="Forche A."/>
            <person name="Reedy J.L."/>
            <person name="Agrafioti I."/>
            <person name="Arnaud M.B."/>
            <person name="Bates S."/>
            <person name="Brown A.J."/>
            <person name="Brunke S."/>
            <person name="Costanzo M.C."/>
            <person name="Fitzpatrick D.A."/>
            <person name="de Groot P.W."/>
            <person name="Harris D."/>
            <person name="Hoyer L.L."/>
            <person name="Hube B."/>
            <person name="Klis F.M."/>
            <person name="Kodira C."/>
            <person name="Lennard N."/>
            <person name="Logue M.E."/>
            <person name="Martin R."/>
            <person name="Neiman A.M."/>
            <person name="Nikolaou E."/>
            <person name="Quail M.A."/>
            <person name="Quinn J."/>
            <person name="Santos M.C."/>
            <person name="Schmitzberger F.F."/>
            <person name="Sherlock G."/>
            <person name="Shah P."/>
            <person name="Silverstein K.A."/>
            <person name="Skrzypek M.S."/>
            <person name="Soll D."/>
            <person name="Staggs R."/>
            <person name="Stansfield I."/>
            <person name="Stumpf M.P."/>
            <person name="Sudbery P.E."/>
            <person name="Srikantha T."/>
            <person name="Zeng Q."/>
            <person name="Berman J."/>
            <person name="Berriman M."/>
            <person name="Heitman J."/>
            <person name="Gow N.A."/>
            <person name="Lorenz M.C."/>
            <person name="Birren B.W."/>
            <person name="Kellis M."/>
            <person name="Cuomo C.A."/>
        </authorList>
    </citation>
    <scope>NUCLEOTIDE SEQUENCE [LARGE SCALE GENOMIC DNA]</scope>
    <source>
        <strain evidence="2">ATCC 6260 / CBS 566 / DSM 6381 / JCM 1539 / NBRC 10279 / NRRL Y-324</strain>
    </source>
</reference>
<accession>A5DEH7</accession>
<dbReference type="AlphaFoldDB" id="A5DEH7"/>